<feature type="domain" description="Integrase catalytic" evidence="7">
    <location>
        <begin position="1501"/>
        <end position="1662"/>
    </location>
</feature>
<feature type="compositionally biased region" description="Polar residues" evidence="5">
    <location>
        <begin position="1917"/>
        <end position="1929"/>
    </location>
</feature>
<feature type="compositionally biased region" description="Basic and acidic residues" evidence="5">
    <location>
        <begin position="1837"/>
        <end position="1852"/>
    </location>
</feature>
<dbReference type="SUPFAM" id="SSF57756">
    <property type="entry name" value="Retrovirus zinc finger-like domains"/>
    <property type="match status" value="1"/>
</dbReference>
<feature type="region of interest" description="Disordered" evidence="5">
    <location>
        <begin position="1817"/>
        <end position="1944"/>
    </location>
</feature>
<dbReference type="OMA" id="AHYLMED"/>
<dbReference type="OrthoDB" id="426808at2759"/>
<dbReference type="PROSITE" id="PS50158">
    <property type="entry name" value="ZF_CCHC"/>
    <property type="match status" value="1"/>
</dbReference>
<dbReference type="InterPro" id="IPR036875">
    <property type="entry name" value="Znf_CCHC_sf"/>
</dbReference>
<feature type="compositionally biased region" description="Basic and acidic residues" evidence="5">
    <location>
        <begin position="289"/>
        <end position="312"/>
    </location>
</feature>
<evidence type="ECO:0000256" key="2">
    <source>
        <dbReference type="ARBA" id="ARBA00022771"/>
    </source>
</evidence>
<feature type="region of interest" description="Disordered" evidence="5">
    <location>
        <begin position="1409"/>
        <end position="1436"/>
    </location>
</feature>
<dbReference type="PROSITE" id="PS50994">
    <property type="entry name" value="INTEGRASE"/>
    <property type="match status" value="1"/>
</dbReference>
<dbReference type="SUPFAM" id="SSF53098">
    <property type="entry name" value="Ribonuclease H-like"/>
    <property type="match status" value="1"/>
</dbReference>
<feature type="compositionally biased region" description="Basic and acidic residues" evidence="5">
    <location>
        <begin position="348"/>
        <end position="360"/>
    </location>
</feature>
<evidence type="ECO:0000313" key="9">
    <source>
        <dbReference type="EMBL" id="OLP99516.1"/>
    </source>
</evidence>
<feature type="region of interest" description="Disordered" evidence="5">
    <location>
        <begin position="628"/>
        <end position="681"/>
    </location>
</feature>
<dbReference type="GO" id="GO:0008270">
    <property type="term" value="F:zinc ion binding"/>
    <property type="evidence" value="ECO:0007669"/>
    <property type="project" value="UniProtKB-KW"/>
</dbReference>
<dbReference type="InterPro" id="IPR012337">
    <property type="entry name" value="RNaseH-like_sf"/>
</dbReference>
<evidence type="ECO:0000256" key="5">
    <source>
        <dbReference type="SAM" id="MobiDB-lite"/>
    </source>
</evidence>
<evidence type="ECO:0000256" key="1">
    <source>
        <dbReference type="ARBA" id="ARBA00022723"/>
    </source>
</evidence>
<evidence type="ECO:0000256" key="3">
    <source>
        <dbReference type="ARBA" id="ARBA00022833"/>
    </source>
</evidence>
<dbReference type="PROSITE" id="PS51999">
    <property type="entry name" value="ZF_GRF"/>
    <property type="match status" value="1"/>
</dbReference>
<evidence type="ECO:0000313" key="10">
    <source>
        <dbReference type="Proteomes" id="UP000186817"/>
    </source>
</evidence>
<evidence type="ECO:0000259" key="8">
    <source>
        <dbReference type="PROSITE" id="PS51999"/>
    </source>
</evidence>
<dbReference type="InterPro" id="IPR001878">
    <property type="entry name" value="Znf_CCHC"/>
</dbReference>
<keyword evidence="9" id="KW-0413">Isomerase</keyword>
<dbReference type="GO" id="GO:0016853">
    <property type="term" value="F:isomerase activity"/>
    <property type="evidence" value="ECO:0007669"/>
    <property type="project" value="UniProtKB-KW"/>
</dbReference>
<feature type="compositionally biased region" description="Acidic residues" evidence="5">
    <location>
        <begin position="1871"/>
        <end position="1886"/>
    </location>
</feature>
<keyword evidence="1" id="KW-0479">Metal-binding</keyword>
<dbReference type="Proteomes" id="UP000186817">
    <property type="component" value="Unassembled WGS sequence"/>
</dbReference>
<feature type="compositionally biased region" description="Basic and acidic residues" evidence="5">
    <location>
        <begin position="660"/>
        <end position="679"/>
    </location>
</feature>
<feature type="compositionally biased region" description="Pro residues" evidence="5">
    <location>
        <begin position="1888"/>
        <end position="1899"/>
    </location>
</feature>
<organism evidence="9 10">
    <name type="scientific">Symbiodinium microadriaticum</name>
    <name type="common">Dinoflagellate</name>
    <name type="synonym">Zooxanthella microadriatica</name>
    <dbReference type="NCBI Taxonomy" id="2951"/>
    <lineage>
        <taxon>Eukaryota</taxon>
        <taxon>Sar</taxon>
        <taxon>Alveolata</taxon>
        <taxon>Dinophyceae</taxon>
        <taxon>Suessiales</taxon>
        <taxon>Symbiodiniaceae</taxon>
        <taxon>Symbiodinium</taxon>
    </lineage>
</organism>
<dbReference type="InterPro" id="IPR036397">
    <property type="entry name" value="RNaseH_sf"/>
</dbReference>
<feature type="region of interest" description="Disordered" evidence="5">
    <location>
        <begin position="348"/>
        <end position="396"/>
    </location>
</feature>
<evidence type="ECO:0000259" key="7">
    <source>
        <dbReference type="PROSITE" id="PS50994"/>
    </source>
</evidence>
<evidence type="ECO:0000259" key="6">
    <source>
        <dbReference type="PROSITE" id="PS50158"/>
    </source>
</evidence>
<dbReference type="Pfam" id="PF00098">
    <property type="entry name" value="zf-CCHC"/>
    <property type="match status" value="1"/>
</dbReference>
<feature type="compositionally biased region" description="Low complexity" evidence="5">
    <location>
        <begin position="365"/>
        <end position="382"/>
    </location>
</feature>
<proteinExistence type="predicted"/>
<protein>
    <submittedName>
        <fullName evidence="9">DNA topoisomerase 3-alpha</fullName>
    </submittedName>
</protein>
<dbReference type="Pfam" id="PF06839">
    <property type="entry name" value="Zn_ribbon_GRF"/>
    <property type="match status" value="1"/>
</dbReference>
<sequence>MPTSSAAPSGPAVQGSQSGHGATWRDREPPPSFDGRQPDRSFPKWIKELDLWKFETEIPREKWVVKVWRQLEGSARAVADSLTFEELACEKGIDNLLKVLKEHYEPHLEVSLPKAFEDAIYGDVRSSKESFGDYVIRMEKAIKELERQGVPLHEIVVGYVMFRHANLSDVQESQMLTWGAGKYDRKTVVANLRKLDKGVFDVKRRAAHYLMEDDSAPVNEMEGHAEVFHQADDAAESDLDEDYVYIGEEDLQDVYEEEHVMEALATYQDIRRSLRDQKNNRGYYPTGKGKREFPKGKGKGGDRPRPMLDMKGSHKAPMKFGGKGTKVHVDLLKLRTKCARCGTVGHWARECRNPPDERGRQSLARSSSTGPSSVSSPSTRSGFYVETSPPEAVKPSMTGFQENKTFTYMSYVPTFGSIMSSVLGRDETVKPESDNEPCDSFVGVTTASGEGIVDTAAQDGLIGKAALLQLTETLRGFGLQIRWNHAKKAQASGVGGKAKVLGIAELPIGLAGINGLLEVTVVQDNVPLLLPIKLLRQLRAVVDLDANLLRLKAYGVETSMHEMPSGHMSVSVTSYAPEGWSLPHAAQTQSLKPEQYVLVTSGFLNQSMYPLESSSPKSVKFDIGDLYGEPATAPDDGSKGEGCADASRETGTVSSPKPPGSKEVEICSRENGRPDDARAPSRKGYRMAARWLIAAVGAGNIASSGEGFSYYSPVQVPSSTSTVTEKQLEYARVIRVAPYLGLRKTKEPAACSMTTCLHPAAELKGAGNQYSKEVWCNLCKARWEYLTPEKLANLEMEKNKMEELVTSKPMSSGQEVILCTCRKEAVKMTVKKAGPTQGRHFYKCRQRVCEFFLWDPAEQEQIRRSEGAMDTEVEDPVKVQMEAMMNAQAIAHQREVDELRTQLAWMQGFAHQWQMSQMAQNGESGSMDGFQMVQGPQKQMQDEHNMAFWSEESGKPKALSSGQKKKAMKALDDALKTVPKPCGKVLEAVSPARIQCFVEYGDSMATLDPGCSKQFWRGVKDKDPQVLILRPDRDDLSMELAADVAEWQSLRGNAFAVVCPDTDDFNYYKDVLDSDFLVQRDLPSSEVVITNCEILGDRMVKVMEEDRTLTPEDTNDLLQNPKAHQSVDEHVAQNASVFPEDTDDLLQSQEHGGPHNDQFLSCGMAMDVEARAQQLLQQKDYSLMSLEKLLMFLPLLQPRNRQSTMRGSYFSLGLFAHGNHYGVTRLCDRLPTFTVYVNEVMRYQCRCQGWTDASWTTVAIGQNAGSTLHRDNHNQNHTVNYIFSLGRHRGGELWTEAELDQCSSKDKILWKELPSGKRVPGRLHDIHYKPTRFNPKGWHASSEWTGQRFVISAFTSRAVEHVGESVLRTLQGVGFPVQVKKCVYMFNGEPVSLEDGSGVYVEEEEEFAPLGDDLPDEPQAQGEDAEGADPNMDVEPTREEKRLVLKLHENMGHPAPREMARAMRIARVKPHILRYIVKKFSCAVCDSKPRPKPSRPAVLPRTYEPGRVVGVDVIWLGSLDRRQCFPALNIVDWGTGYSMVERLKNTEATHTWRTFMRTWGRTFGVPEIIVADLGSEFRGHFAQMAGEAGALIRHTAARSPWQAGKTERAGSHFKWVYDKARDSTFVSSWEEIKTLMLEVESARNRYGNRSGFSPMQRQIGHNLRLPGSLLSDDHLDPSLVIQSSGEEMRRVLEIRKAAQEAYMKSQMETAITKAKNARVRIQVEFLPGETVYVYRQPKERKRRHVMTPEAHESRKATWVGPGVVLAVEKPSLWISMKGELWKVSQEQCRHATSEEQVAKEMLADELETLREELGRTSLKRTYRDMTGESYPPEEDEIGPRLEEGVHGPDQGDPRPAQRPRMEDPSQVPIREDEELDYEPSMEDEEQVPPQPQEPPPQPPQTFERARTESEPEPLPTPQRTLTPETARSVQRNEEMDGNFRSPSYRAVKELAQRRPQSNPYFVEAKSEKGQHGWFYFEKNKWEFEADQWEFVSPNVIIRRHYLPRDRLCNPNKVQGALMPRRLKLRQSYMVSEDGKVQKMNDLWFKERKNTCKTKATWVGFTVFSNKEVNIENYAVAKARGQGEVFEHEIPANDWPEWRKTDRGEWDKVVATGAIKVLSLERSREIRNGPERNRIVPSRMVRRWKPGDQPGSPDVMKSRWCLRGDRDPDLLDLERHAPTLNTTSFGVLLQIAASLKHRATVGDLKNAFCQSLPLVRKNGALYASLPKGGIEGLHEEQLVEIIAGVYGLGDSPKHWRKTLREAILELGYRESVMDPTVYYLQTGKELDGAIAVEVDDLFTFGNKEHELRMQALQEKFKFGKYEDVMESKEGVSFNGRRIHQLENFEFRVDMHKFVCERLSPVQLSKGRRSEPKALANDSEINQMRAVIGALN</sequence>
<feature type="domain" description="CCHC-type" evidence="6">
    <location>
        <begin position="337"/>
        <end position="353"/>
    </location>
</feature>
<keyword evidence="3" id="KW-0862">Zinc</keyword>
<feature type="region of interest" description="Disordered" evidence="5">
    <location>
        <begin position="1"/>
        <end position="40"/>
    </location>
</feature>
<dbReference type="Gene3D" id="3.30.420.10">
    <property type="entry name" value="Ribonuclease H-like superfamily/Ribonuclease H"/>
    <property type="match status" value="1"/>
</dbReference>
<feature type="domain" description="GRF-type" evidence="8">
    <location>
        <begin position="819"/>
        <end position="858"/>
    </location>
</feature>
<dbReference type="Gene3D" id="4.10.60.10">
    <property type="entry name" value="Zinc finger, CCHC-type"/>
    <property type="match status" value="1"/>
</dbReference>
<comment type="caution">
    <text evidence="9">The sequence shown here is derived from an EMBL/GenBank/DDBJ whole genome shotgun (WGS) entry which is preliminary data.</text>
</comment>
<evidence type="ECO:0000256" key="4">
    <source>
        <dbReference type="PROSITE-ProRule" id="PRU00047"/>
    </source>
</evidence>
<name>A0A1Q9DWG9_SYMMI</name>
<dbReference type="SMART" id="SM00343">
    <property type="entry name" value="ZnF_C2HC"/>
    <property type="match status" value="1"/>
</dbReference>
<dbReference type="InterPro" id="IPR010666">
    <property type="entry name" value="Znf_GRF"/>
</dbReference>
<dbReference type="GO" id="GO:0015074">
    <property type="term" value="P:DNA integration"/>
    <property type="evidence" value="ECO:0007669"/>
    <property type="project" value="InterPro"/>
</dbReference>
<dbReference type="InterPro" id="IPR001584">
    <property type="entry name" value="Integrase_cat-core"/>
</dbReference>
<accession>A0A1Q9DWG9</accession>
<gene>
    <name evidence="9" type="primary">Top3a</name>
    <name evidence="9" type="ORF">AK812_SmicGene17902</name>
</gene>
<dbReference type="GO" id="GO:0003676">
    <property type="term" value="F:nucleic acid binding"/>
    <property type="evidence" value="ECO:0007669"/>
    <property type="project" value="InterPro"/>
</dbReference>
<keyword evidence="2 4" id="KW-0863">Zinc-finger</keyword>
<dbReference type="EMBL" id="LSRX01000358">
    <property type="protein sequence ID" value="OLP99516.1"/>
    <property type="molecule type" value="Genomic_DNA"/>
</dbReference>
<keyword evidence="10" id="KW-1185">Reference proteome</keyword>
<feature type="region of interest" description="Disordered" evidence="5">
    <location>
        <begin position="278"/>
        <end position="321"/>
    </location>
</feature>
<reference evidence="9 10" key="1">
    <citation type="submission" date="2016-02" db="EMBL/GenBank/DDBJ databases">
        <title>Genome analysis of coral dinoflagellate symbionts highlights evolutionary adaptations to a symbiotic lifestyle.</title>
        <authorList>
            <person name="Aranda M."/>
            <person name="Li Y."/>
            <person name="Liew Y.J."/>
            <person name="Baumgarten S."/>
            <person name="Simakov O."/>
            <person name="Wilson M."/>
            <person name="Piel J."/>
            <person name="Ashoor H."/>
            <person name="Bougouffa S."/>
            <person name="Bajic V.B."/>
            <person name="Ryu T."/>
            <person name="Ravasi T."/>
            <person name="Bayer T."/>
            <person name="Micklem G."/>
            <person name="Kim H."/>
            <person name="Bhak J."/>
            <person name="Lajeunesse T.C."/>
            <person name="Voolstra C.R."/>
        </authorList>
    </citation>
    <scope>NUCLEOTIDE SEQUENCE [LARGE SCALE GENOMIC DNA]</scope>
    <source>
        <strain evidence="9 10">CCMP2467</strain>
    </source>
</reference>